<protein>
    <recommendedName>
        <fullName evidence="3">SMODS and SLOG-associating 2TM effector domain-containing protein</fullName>
    </recommendedName>
</protein>
<dbReference type="NCBIfam" id="NF033632">
    <property type="entry name" value="SLATT_4"/>
    <property type="match status" value="1"/>
</dbReference>
<accession>A0A1T4PUQ3</accession>
<keyword evidence="2" id="KW-0472">Membrane</keyword>
<evidence type="ECO:0000256" key="1">
    <source>
        <dbReference type="SAM" id="Coils"/>
    </source>
</evidence>
<dbReference type="Pfam" id="PF18186">
    <property type="entry name" value="SLATT_4"/>
    <property type="match status" value="1"/>
</dbReference>
<proteinExistence type="predicted"/>
<feature type="transmembrane region" description="Helical" evidence="2">
    <location>
        <begin position="64"/>
        <end position="83"/>
    </location>
</feature>
<dbReference type="EMBL" id="FUXI01000022">
    <property type="protein sequence ID" value="SJZ94668.1"/>
    <property type="molecule type" value="Genomic_DNA"/>
</dbReference>
<reference evidence="4 5" key="1">
    <citation type="submission" date="2017-02" db="EMBL/GenBank/DDBJ databases">
        <authorList>
            <person name="Peterson S.W."/>
        </authorList>
    </citation>
    <scope>NUCLEOTIDE SEQUENCE [LARGE SCALE GENOMIC DNA]</scope>
    <source>
        <strain evidence="4 5">ATCC BAA-1030</strain>
    </source>
</reference>
<dbReference type="OrthoDB" id="2227832at2"/>
<evidence type="ECO:0000313" key="5">
    <source>
        <dbReference type="Proteomes" id="UP000190328"/>
    </source>
</evidence>
<feature type="coiled-coil region" evidence="1">
    <location>
        <begin position="117"/>
        <end position="144"/>
    </location>
</feature>
<name>A0A1T4PUQ3_9ENTE</name>
<keyword evidence="2" id="KW-1133">Transmembrane helix</keyword>
<dbReference type="RefSeq" id="WP_078807838.1">
    <property type="nucleotide sequence ID" value="NZ_FUXI01000022.1"/>
</dbReference>
<gene>
    <name evidence="4" type="ORF">SAMN02745116_01922</name>
</gene>
<dbReference type="STRING" id="263852.SAMN02745116_01922"/>
<feature type="transmembrane region" description="Helical" evidence="2">
    <location>
        <begin position="32"/>
        <end position="58"/>
    </location>
</feature>
<dbReference type="InterPro" id="IPR040811">
    <property type="entry name" value="SLATT_4"/>
</dbReference>
<keyword evidence="1" id="KW-0175">Coiled coil</keyword>
<dbReference type="Proteomes" id="UP000190328">
    <property type="component" value="Unassembled WGS sequence"/>
</dbReference>
<keyword evidence="5" id="KW-1185">Reference proteome</keyword>
<evidence type="ECO:0000259" key="3">
    <source>
        <dbReference type="Pfam" id="PF18186"/>
    </source>
</evidence>
<dbReference type="AlphaFoldDB" id="A0A1T4PUQ3"/>
<sequence>MDLREKLHGDLKDFIVNVGWTHKIHIVQSDRLFFWSNVLKVVQVVSSAITASGLIAIVLGKGSFGFNLAVAVVSFITLAVNGFDKAMDLGKIAIKEKQDANNFWKLREQARMLLSAVQFQTDEIENINSKYDDLIELRMQYNDDLLNVPKHVVNKSSELIKECKDNDYSEDYQYFIPEKLMELKEENK</sequence>
<evidence type="ECO:0000313" key="4">
    <source>
        <dbReference type="EMBL" id="SJZ94668.1"/>
    </source>
</evidence>
<organism evidence="4 5">
    <name type="scientific">Pilibacter termitis</name>
    <dbReference type="NCBI Taxonomy" id="263852"/>
    <lineage>
        <taxon>Bacteria</taxon>
        <taxon>Bacillati</taxon>
        <taxon>Bacillota</taxon>
        <taxon>Bacilli</taxon>
        <taxon>Lactobacillales</taxon>
        <taxon>Enterococcaceae</taxon>
        <taxon>Pilibacter</taxon>
    </lineage>
</organism>
<keyword evidence="2" id="KW-0812">Transmembrane</keyword>
<evidence type="ECO:0000256" key="2">
    <source>
        <dbReference type="SAM" id="Phobius"/>
    </source>
</evidence>
<feature type="domain" description="SMODS and SLOG-associating 2TM effector" evidence="3">
    <location>
        <begin position="7"/>
        <end position="137"/>
    </location>
</feature>